<dbReference type="GO" id="GO:0016787">
    <property type="term" value="F:hydrolase activity"/>
    <property type="evidence" value="ECO:0007669"/>
    <property type="project" value="InterPro"/>
</dbReference>
<gene>
    <name evidence="5" type="ORF">H9785_09755</name>
</gene>
<evidence type="ECO:0000313" key="6">
    <source>
        <dbReference type="Proteomes" id="UP000823860"/>
    </source>
</evidence>
<evidence type="ECO:0000313" key="5">
    <source>
        <dbReference type="EMBL" id="HJA84240.1"/>
    </source>
</evidence>
<proteinExistence type="predicted"/>
<dbReference type="Gene3D" id="3.60.21.10">
    <property type="match status" value="1"/>
</dbReference>
<dbReference type="AlphaFoldDB" id="A0A9D2HSL0"/>
<evidence type="ECO:0000259" key="4">
    <source>
        <dbReference type="Pfam" id="PF16371"/>
    </source>
</evidence>
<dbReference type="PANTHER" id="PTHR43143:SF1">
    <property type="entry name" value="SERINE_THREONINE-PROTEIN PHOSPHATASE CPPED1"/>
    <property type="match status" value="1"/>
</dbReference>
<feature type="domain" description="Calcineurin-like phosphoesterase N-terminal" evidence="4">
    <location>
        <begin position="31"/>
        <end position="111"/>
    </location>
</feature>
<name>A0A9D2HSL0_9BACE</name>
<feature type="domain" description="Calcineurin-like phosphoesterase C-terminal" evidence="3">
    <location>
        <begin position="334"/>
        <end position="472"/>
    </location>
</feature>
<dbReference type="InterPro" id="IPR051918">
    <property type="entry name" value="STPP_CPPED1"/>
</dbReference>
<dbReference type="SUPFAM" id="SSF56300">
    <property type="entry name" value="Metallo-dependent phosphatases"/>
    <property type="match status" value="1"/>
</dbReference>
<evidence type="ECO:0000256" key="1">
    <source>
        <dbReference type="SAM" id="SignalP"/>
    </source>
</evidence>
<reference evidence="5" key="1">
    <citation type="journal article" date="2021" name="PeerJ">
        <title>Extensive microbial diversity within the chicken gut microbiome revealed by metagenomics and culture.</title>
        <authorList>
            <person name="Gilroy R."/>
            <person name="Ravi A."/>
            <person name="Getino M."/>
            <person name="Pursley I."/>
            <person name="Horton D.L."/>
            <person name="Alikhan N.F."/>
            <person name="Baker D."/>
            <person name="Gharbi K."/>
            <person name="Hall N."/>
            <person name="Watson M."/>
            <person name="Adriaenssens E.M."/>
            <person name="Foster-Nyarko E."/>
            <person name="Jarju S."/>
            <person name="Secka A."/>
            <person name="Antonio M."/>
            <person name="Oren A."/>
            <person name="Chaudhuri R.R."/>
            <person name="La Ragione R."/>
            <person name="Hildebrand F."/>
            <person name="Pallen M.J."/>
        </authorList>
    </citation>
    <scope>NUCLEOTIDE SEQUENCE</scope>
    <source>
        <strain evidence="5">ChiHecec1B25-7008</strain>
    </source>
</reference>
<evidence type="ECO:0000259" key="3">
    <source>
        <dbReference type="Pfam" id="PF16370"/>
    </source>
</evidence>
<dbReference type="PANTHER" id="PTHR43143">
    <property type="entry name" value="METALLOPHOSPHOESTERASE, CALCINEURIN SUPERFAMILY"/>
    <property type="match status" value="1"/>
</dbReference>
<dbReference type="InterPro" id="IPR004843">
    <property type="entry name" value="Calcineurin-like_PHP"/>
</dbReference>
<feature type="domain" description="Calcineurin-like phosphoesterase" evidence="2">
    <location>
        <begin position="147"/>
        <end position="320"/>
    </location>
</feature>
<accession>A0A9D2HSL0</accession>
<evidence type="ECO:0000259" key="2">
    <source>
        <dbReference type="Pfam" id="PF00149"/>
    </source>
</evidence>
<dbReference type="Pfam" id="PF16370">
    <property type="entry name" value="MetallophosC"/>
    <property type="match status" value="1"/>
</dbReference>
<organism evidence="5 6">
    <name type="scientific">Candidatus Bacteroides intestinavium</name>
    <dbReference type="NCBI Taxonomy" id="2838469"/>
    <lineage>
        <taxon>Bacteria</taxon>
        <taxon>Pseudomonadati</taxon>
        <taxon>Bacteroidota</taxon>
        <taxon>Bacteroidia</taxon>
        <taxon>Bacteroidales</taxon>
        <taxon>Bacteroidaceae</taxon>
        <taxon>Bacteroides</taxon>
    </lineage>
</organism>
<dbReference type="InterPro" id="IPR032288">
    <property type="entry name" value="Metallophos_C"/>
</dbReference>
<feature type="signal peptide" evidence="1">
    <location>
        <begin position="1"/>
        <end position="22"/>
    </location>
</feature>
<dbReference type="EMBL" id="DWZE01000122">
    <property type="protein sequence ID" value="HJA84240.1"/>
    <property type="molecule type" value="Genomic_DNA"/>
</dbReference>
<keyword evidence="1" id="KW-0732">Signal</keyword>
<protein>
    <submittedName>
        <fullName evidence="5">Calcineurin-like phosphoesterase family protein</fullName>
    </submittedName>
</protein>
<dbReference type="Pfam" id="PF00149">
    <property type="entry name" value="Metallophos"/>
    <property type="match status" value="1"/>
</dbReference>
<comment type="caution">
    <text evidence="5">The sequence shown here is derived from an EMBL/GenBank/DDBJ whole genome shotgun (WGS) entry which is preliminary data.</text>
</comment>
<dbReference type="Proteomes" id="UP000823860">
    <property type="component" value="Unassembled WGS sequence"/>
</dbReference>
<dbReference type="InterPro" id="IPR032285">
    <property type="entry name" value="Metallophos_N"/>
</dbReference>
<feature type="chain" id="PRO_5038415262" evidence="1">
    <location>
        <begin position="23"/>
        <end position="480"/>
    </location>
</feature>
<dbReference type="Pfam" id="PF16371">
    <property type="entry name" value="MetallophosN"/>
    <property type="match status" value="1"/>
</dbReference>
<reference evidence="5" key="2">
    <citation type="submission" date="2021-04" db="EMBL/GenBank/DDBJ databases">
        <authorList>
            <person name="Gilroy R."/>
        </authorList>
    </citation>
    <scope>NUCLEOTIDE SEQUENCE</scope>
    <source>
        <strain evidence="5">ChiHecec1B25-7008</strain>
    </source>
</reference>
<sequence length="480" mass="54506">MKKSKMWMLGILLGGFCLEVSAQEAWLSFGGKVTDQAGKGIAGVVVNDGVHFTKTDAQGVWSLQTDTARSKFVSISTPAAYELPQEDGLADGFYVSVRALALAGGRHDFRLEKRRQVSDSFYYIPVSDPQVRNAREMKRWRQETVPDMVEVIDSLKQAREVVGMTLGDLVFDNMTLFDEYKTSLKHTGATFFQCIGNHDFDKRYQDLHNMAVGTPVYGEMVYGRYFGPTDYSFNIGRAHIVTMKSLNYVGGKQYLESMTGEQIAWLEKDLSYVPEGSLVILNMHAAGWNRVGEDGNIRNAAQLREVLKGYHVHVFCGHTHFFQNVEVDSTLYQHNIGAACGAWWAGWVNQCGAPNGYMVVDVDGDQLKWHYKATRRDFSYQFRLYNKGEFRSQRPFVVANIWDWDNACRVVWYQDGKPMGDMEQFTDADEERASQLKDRNKAVKTAHLFRALPADGARQVRVELTNRFGEVYTQTIVLSR</sequence>
<dbReference type="InterPro" id="IPR029052">
    <property type="entry name" value="Metallo-depent_PP-like"/>
</dbReference>